<dbReference type="Gene3D" id="3.30.70.920">
    <property type="match status" value="1"/>
</dbReference>
<dbReference type="InterPro" id="IPR036388">
    <property type="entry name" value="WH-like_DNA-bd_sf"/>
</dbReference>
<evidence type="ECO:0000256" key="3">
    <source>
        <dbReference type="ARBA" id="ARBA00023163"/>
    </source>
</evidence>
<dbReference type="PANTHER" id="PTHR30154:SF53">
    <property type="entry name" value="HTH-TYPE TRANSCRIPTIONAL REGULATOR LRPC"/>
    <property type="match status" value="1"/>
</dbReference>
<name>A0A3N7HVR9_9BURK</name>
<dbReference type="SMART" id="SM00344">
    <property type="entry name" value="HTH_ASNC"/>
    <property type="match status" value="1"/>
</dbReference>
<dbReference type="Pfam" id="PF13404">
    <property type="entry name" value="HTH_AsnC-type"/>
    <property type="match status" value="1"/>
</dbReference>
<sequence>MSFNKYSTLNHMAKNTNGLQPEGSTAARLDAVDRKLLGLLADDSSLSYGELGQALHLSAPAVHERVKRLKRDRVILATVARLDGAKLGRPLLCFVQVITSTVKRARQVAALSSLADIEEIHTVTGESGILLKVRTRDTQALETLLAKIHGVDGVEGTRTQIALSTLLERGPSPHLAD</sequence>
<keyword evidence="1" id="KW-0805">Transcription regulation</keyword>
<dbReference type="Proteomes" id="UP000267464">
    <property type="component" value="Unassembled WGS sequence"/>
</dbReference>
<protein>
    <submittedName>
        <fullName evidence="5">Lrp/AsnC family transcriptional regulator</fullName>
    </submittedName>
</protein>
<gene>
    <name evidence="5" type="ORF">DZC73_05540</name>
</gene>
<comment type="caution">
    <text evidence="5">The sequence shown here is derived from an EMBL/GenBank/DDBJ whole genome shotgun (WGS) entry which is preliminary data.</text>
</comment>
<dbReference type="SUPFAM" id="SSF54909">
    <property type="entry name" value="Dimeric alpha+beta barrel"/>
    <property type="match status" value="1"/>
</dbReference>
<dbReference type="GO" id="GO:0043565">
    <property type="term" value="F:sequence-specific DNA binding"/>
    <property type="evidence" value="ECO:0007669"/>
    <property type="project" value="InterPro"/>
</dbReference>
<keyword evidence="3" id="KW-0804">Transcription</keyword>
<dbReference type="Gene3D" id="1.10.10.10">
    <property type="entry name" value="Winged helix-like DNA-binding domain superfamily/Winged helix DNA-binding domain"/>
    <property type="match status" value="1"/>
</dbReference>
<dbReference type="PROSITE" id="PS50956">
    <property type="entry name" value="HTH_ASNC_2"/>
    <property type="match status" value="1"/>
</dbReference>
<dbReference type="InterPro" id="IPR019888">
    <property type="entry name" value="Tscrpt_reg_AsnC-like"/>
</dbReference>
<dbReference type="PANTHER" id="PTHR30154">
    <property type="entry name" value="LEUCINE-RESPONSIVE REGULATORY PROTEIN"/>
    <property type="match status" value="1"/>
</dbReference>
<organism evidence="5 6">
    <name type="scientific">Piscinibacter terrae</name>
    <dbReference type="NCBI Taxonomy" id="2496871"/>
    <lineage>
        <taxon>Bacteria</taxon>
        <taxon>Pseudomonadati</taxon>
        <taxon>Pseudomonadota</taxon>
        <taxon>Betaproteobacteria</taxon>
        <taxon>Burkholderiales</taxon>
        <taxon>Sphaerotilaceae</taxon>
        <taxon>Piscinibacter</taxon>
    </lineage>
</organism>
<evidence type="ECO:0000256" key="1">
    <source>
        <dbReference type="ARBA" id="ARBA00023015"/>
    </source>
</evidence>
<dbReference type="GO" id="GO:0043200">
    <property type="term" value="P:response to amino acid"/>
    <property type="evidence" value="ECO:0007669"/>
    <property type="project" value="TreeGrafter"/>
</dbReference>
<keyword evidence="6" id="KW-1185">Reference proteome</keyword>
<evidence type="ECO:0000313" key="5">
    <source>
        <dbReference type="EMBL" id="RQP26470.1"/>
    </source>
</evidence>
<dbReference type="InterPro" id="IPR019887">
    <property type="entry name" value="Tscrpt_reg_AsnC/Lrp_C"/>
</dbReference>
<dbReference type="OrthoDB" id="9809462at2"/>
<dbReference type="InterPro" id="IPR000485">
    <property type="entry name" value="AsnC-type_HTH_dom"/>
</dbReference>
<dbReference type="InterPro" id="IPR036390">
    <property type="entry name" value="WH_DNA-bd_sf"/>
</dbReference>
<evidence type="ECO:0000256" key="2">
    <source>
        <dbReference type="ARBA" id="ARBA00023125"/>
    </source>
</evidence>
<feature type="domain" description="HTH asnC-type" evidence="4">
    <location>
        <begin position="29"/>
        <end position="90"/>
    </location>
</feature>
<dbReference type="PRINTS" id="PR00033">
    <property type="entry name" value="HTHASNC"/>
</dbReference>
<dbReference type="AlphaFoldDB" id="A0A3N7HVR9"/>
<proteinExistence type="predicted"/>
<dbReference type="Pfam" id="PF01037">
    <property type="entry name" value="AsnC_trans_reg"/>
    <property type="match status" value="1"/>
</dbReference>
<evidence type="ECO:0000313" key="6">
    <source>
        <dbReference type="Proteomes" id="UP000267464"/>
    </source>
</evidence>
<reference evidence="5 6" key="1">
    <citation type="submission" date="2018-08" db="EMBL/GenBank/DDBJ databases">
        <authorList>
            <person name="Khan S.A."/>
            <person name="Jeon C.O."/>
            <person name="Chun B.H."/>
            <person name="Jeong S.E."/>
        </authorList>
    </citation>
    <scope>NUCLEOTIDE SEQUENCE [LARGE SCALE GENOMIC DNA]</scope>
    <source>
        <strain evidence="5 6">S-16</strain>
    </source>
</reference>
<accession>A0A3N7HVR9</accession>
<reference evidence="5 6" key="2">
    <citation type="submission" date="2018-12" db="EMBL/GenBank/DDBJ databases">
        <title>Rhizobacter gummiphilus sp. nov., a rubber-degrading bacterium isolated from the soil of a botanical garden in Japan.</title>
        <authorList>
            <person name="Shunsuke S.S."/>
        </authorList>
    </citation>
    <scope>NUCLEOTIDE SEQUENCE [LARGE SCALE GENOMIC DNA]</scope>
    <source>
        <strain evidence="5 6">S-16</strain>
    </source>
</reference>
<dbReference type="SUPFAM" id="SSF46785">
    <property type="entry name" value="Winged helix' DNA-binding domain"/>
    <property type="match status" value="1"/>
</dbReference>
<evidence type="ECO:0000259" key="4">
    <source>
        <dbReference type="PROSITE" id="PS50956"/>
    </source>
</evidence>
<dbReference type="EMBL" id="QUSW01000001">
    <property type="protein sequence ID" value="RQP26470.1"/>
    <property type="molecule type" value="Genomic_DNA"/>
</dbReference>
<dbReference type="GO" id="GO:0005829">
    <property type="term" value="C:cytosol"/>
    <property type="evidence" value="ECO:0007669"/>
    <property type="project" value="TreeGrafter"/>
</dbReference>
<keyword evidence="2" id="KW-0238">DNA-binding</keyword>
<dbReference type="InterPro" id="IPR011008">
    <property type="entry name" value="Dimeric_a/b-barrel"/>
</dbReference>